<gene>
    <name evidence="2" type="ORF">ACFFTO_32760</name>
</gene>
<name>A0ABV5UC45_9PSEU</name>
<accession>A0ABV5UC45</accession>
<comment type="caution">
    <text evidence="2">The sequence shown here is derived from an EMBL/GenBank/DDBJ whole genome shotgun (WGS) entry which is preliminary data.</text>
</comment>
<dbReference type="EMBL" id="JBHMBK010000031">
    <property type="protein sequence ID" value="MFB9688971.1"/>
    <property type="molecule type" value="Genomic_DNA"/>
</dbReference>
<evidence type="ECO:0000313" key="2">
    <source>
        <dbReference type="EMBL" id="MFB9688971.1"/>
    </source>
</evidence>
<reference evidence="2 3" key="1">
    <citation type="submission" date="2024-09" db="EMBL/GenBank/DDBJ databases">
        <authorList>
            <person name="Sun Q."/>
            <person name="Mori K."/>
        </authorList>
    </citation>
    <scope>NUCLEOTIDE SEQUENCE [LARGE SCALE GENOMIC DNA]</scope>
    <source>
        <strain evidence="2 3">JCM 13852</strain>
    </source>
</reference>
<proteinExistence type="predicted"/>
<protein>
    <submittedName>
        <fullName evidence="2">Uncharacterized protein</fullName>
    </submittedName>
</protein>
<keyword evidence="3" id="KW-1185">Reference proteome</keyword>
<feature type="region of interest" description="Disordered" evidence="1">
    <location>
        <begin position="103"/>
        <end position="166"/>
    </location>
</feature>
<dbReference type="RefSeq" id="WP_378201924.1">
    <property type="nucleotide sequence ID" value="NZ_JBHMBK010000031.1"/>
</dbReference>
<evidence type="ECO:0000313" key="3">
    <source>
        <dbReference type="Proteomes" id="UP001589535"/>
    </source>
</evidence>
<organism evidence="2 3">
    <name type="scientific">Amycolatopsis plumensis</name>
    <dbReference type="NCBI Taxonomy" id="236508"/>
    <lineage>
        <taxon>Bacteria</taxon>
        <taxon>Bacillati</taxon>
        <taxon>Actinomycetota</taxon>
        <taxon>Actinomycetes</taxon>
        <taxon>Pseudonocardiales</taxon>
        <taxon>Pseudonocardiaceae</taxon>
        <taxon>Amycolatopsis</taxon>
    </lineage>
</organism>
<dbReference type="Proteomes" id="UP001589535">
    <property type="component" value="Unassembled WGS sequence"/>
</dbReference>
<sequence length="166" mass="18030">MLEEQDEVGARARKRFQAAPHAEVAVPERHVGLDVGVRAGQARQDSPVVQEREVLALAAADPRRRHEVRCQLTPRAAARGTDPVVRPRRQAVKVGRRVGVRQFDIGERNPFDEDGLAGDPQQPGRATDAGAERAGRGQEVVAGFREDGGDLLVTSQPGRHARTSGR</sequence>
<evidence type="ECO:0000256" key="1">
    <source>
        <dbReference type="SAM" id="MobiDB-lite"/>
    </source>
</evidence>